<dbReference type="AlphaFoldDB" id="A0A251X556"/>
<evidence type="ECO:0000313" key="2">
    <source>
        <dbReference type="Proteomes" id="UP000194798"/>
    </source>
</evidence>
<gene>
    <name evidence="1" type="ORF">TPSD3_14595</name>
</gene>
<dbReference type="Proteomes" id="UP000194798">
    <property type="component" value="Unassembled WGS sequence"/>
</dbReference>
<comment type="caution">
    <text evidence="1">The sequence shown here is derived from an EMBL/GenBank/DDBJ whole genome shotgun (WGS) entry which is preliminary data.</text>
</comment>
<dbReference type="EMBL" id="MSLT01000023">
    <property type="protein sequence ID" value="OUD12339.1"/>
    <property type="molecule type" value="Genomic_DNA"/>
</dbReference>
<name>A0A251X556_9GAMM</name>
<evidence type="ECO:0000313" key="1">
    <source>
        <dbReference type="EMBL" id="OUD12339.1"/>
    </source>
</evidence>
<organism evidence="1 2">
    <name type="scientific">Thioflexithrix psekupsensis</name>
    <dbReference type="NCBI Taxonomy" id="1570016"/>
    <lineage>
        <taxon>Bacteria</taxon>
        <taxon>Pseudomonadati</taxon>
        <taxon>Pseudomonadota</taxon>
        <taxon>Gammaproteobacteria</taxon>
        <taxon>Thiotrichales</taxon>
        <taxon>Thioflexithrix</taxon>
    </lineage>
</organism>
<proteinExistence type="predicted"/>
<keyword evidence="2" id="KW-1185">Reference proteome</keyword>
<sequence length="166" mass="19674">MTKFERYEDKKLLPLQVHTSPDKHGFGDIEIYTPDNQPFEIIEIKHNVAIDKYLVFDIVKKTQNIPVNRYYILTTFVKNLSNFETEQVEKEVVDYLTKIKQALGLDIIVNGIISSLKYYLRFIDNYDEFIRIYTENLIIDAESSTEVKAFHIDDWQKILQKYGIKK</sequence>
<protein>
    <submittedName>
        <fullName evidence="1">Uncharacterized protein</fullName>
    </submittedName>
</protein>
<dbReference type="OrthoDB" id="9204493at2"/>
<reference evidence="1 2" key="1">
    <citation type="submission" date="2016-12" db="EMBL/GenBank/DDBJ databases">
        <title>Thioflexothrix psekupsii D3 genome sequencing and assembly.</title>
        <authorList>
            <person name="Fomenkov A."/>
            <person name="Vincze T."/>
            <person name="Grabovich M."/>
            <person name="Anton B.P."/>
            <person name="Dubinina G."/>
            <person name="Orlova M."/>
            <person name="Belousova E."/>
            <person name="Roberts R.J."/>
        </authorList>
    </citation>
    <scope>NUCLEOTIDE SEQUENCE [LARGE SCALE GENOMIC DNA]</scope>
    <source>
        <strain evidence="1">D3</strain>
    </source>
</reference>
<dbReference type="RefSeq" id="WP_086489286.1">
    <property type="nucleotide sequence ID" value="NZ_MSLT01000023.1"/>
</dbReference>
<accession>A0A251X556</accession>